<evidence type="ECO:0000313" key="2">
    <source>
        <dbReference type="EnsemblMetazoa" id="ASIC019427-PA"/>
    </source>
</evidence>
<reference evidence="1 3" key="1">
    <citation type="journal article" date="2014" name="BMC Genomics">
        <title>Genome sequence of Anopheles sinensis provides insight into genetics basis of mosquito competence for malaria parasites.</title>
        <authorList>
            <person name="Zhou D."/>
            <person name="Zhang D."/>
            <person name="Ding G."/>
            <person name="Shi L."/>
            <person name="Hou Q."/>
            <person name="Ye Y."/>
            <person name="Xu Y."/>
            <person name="Zhou H."/>
            <person name="Xiong C."/>
            <person name="Li S."/>
            <person name="Yu J."/>
            <person name="Hong S."/>
            <person name="Yu X."/>
            <person name="Zou P."/>
            <person name="Chen C."/>
            <person name="Chang X."/>
            <person name="Wang W."/>
            <person name="Lv Y."/>
            <person name="Sun Y."/>
            <person name="Ma L."/>
            <person name="Shen B."/>
            <person name="Zhu C."/>
        </authorList>
    </citation>
    <scope>NUCLEOTIDE SEQUENCE [LARGE SCALE GENOMIC DNA]</scope>
</reference>
<dbReference type="EnsemblMetazoa" id="ASIC019427-RA">
    <property type="protein sequence ID" value="ASIC019427-PA"/>
    <property type="gene ID" value="ASIC019427"/>
</dbReference>
<protein>
    <submittedName>
        <fullName evidence="1 2">Ferredoxin</fullName>
    </submittedName>
</protein>
<evidence type="ECO:0000313" key="3">
    <source>
        <dbReference type="Proteomes" id="UP000030765"/>
    </source>
</evidence>
<keyword evidence="3" id="KW-1185">Reference proteome</keyword>
<sequence>MRIVCPVNPINCALLPCPFDQHDQGNGGLETPGGRWPTTTVSTVYCELCFSFVVRTAFTIAPLEAMMPSGMLMVVNTSPSTNRMR</sequence>
<reference evidence="2" key="2">
    <citation type="submission" date="2020-05" db="UniProtKB">
        <authorList>
            <consortium name="EnsemblMetazoa"/>
        </authorList>
    </citation>
    <scope>IDENTIFICATION</scope>
</reference>
<accession>A0A084WLS4</accession>
<name>A0A084WLS4_ANOSI</name>
<dbReference type="AlphaFoldDB" id="A0A084WLS4"/>
<evidence type="ECO:0000313" key="1">
    <source>
        <dbReference type="EMBL" id="KFB51168.1"/>
    </source>
</evidence>
<dbReference type="Proteomes" id="UP000030765">
    <property type="component" value="Unassembled WGS sequence"/>
</dbReference>
<dbReference type="EMBL" id="KE525351">
    <property type="protein sequence ID" value="KFB51168.1"/>
    <property type="molecule type" value="Genomic_DNA"/>
</dbReference>
<proteinExistence type="predicted"/>
<dbReference type="EMBL" id="ATLV01024273">
    <property type="status" value="NOT_ANNOTATED_CDS"/>
    <property type="molecule type" value="Genomic_DNA"/>
</dbReference>
<dbReference type="VEuPathDB" id="VectorBase:ASIC019427"/>
<gene>
    <name evidence="1" type="ORF">ZHAS_00019427</name>
</gene>
<organism evidence="1">
    <name type="scientific">Anopheles sinensis</name>
    <name type="common">Mosquito</name>
    <dbReference type="NCBI Taxonomy" id="74873"/>
    <lineage>
        <taxon>Eukaryota</taxon>
        <taxon>Metazoa</taxon>
        <taxon>Ecdysozoa</taxon>
        <taxon>Arthropoda</taxon>
        <taxon>Hexapoda</taxon>
        <taxon>Insecta</taxon>
        <taxon>Pterygota</taxon>
        <taxon>Neoptera</taxon>
        <taxon>Endopterygota</taxon>
        <taxon>Diptera</taxon>
        <taxon>Nematocera</taxon>
        <taxon>Culicoidea</taxon>
        <taxon>Culicidae</taxon>
        <taxon>Anophelinae</taxon>
        <taxon>Anopheles</taxon>
    </lineage>
</organism>